<dbReference type="PATRIC" id="fig|1423744.4.peg.254"/>
<accession>A0A0R2DWH5</accession>
<dbReference type="Pfam" id="PF00005">
    <property type="entry name" value="ABC_tran"/>
    <property type="match status" value="1"/>
</dbReference>
<dbReference type="SUPFAM" id="SSF52540">
    <property type="entry name" value="P-loop containing nucleoside triphosphate hydrolases"/>
    <property type="match status" value="1"/>
</dbReference>
<sequence length="223" mass="24819">MNIITVKDLSVAFEGQAVFEELSFKLKEGSTTSLIGQNGVGKTTLIRVLMKMLQPTTGQVTYSKKANGDPIKVGYVPQFRNIDKDYPLSVKNFIQLNAGLFKSKAYKQSVHNIIQETNLAGIQNSSMGELSGGEKQRAYLAQALIDNPDFIILDESTASLDPNAKLSLMNLVKQLNKKRNITVLFATHDIELAKEFTEDYIFMQPGSYETGKIKDFDESRVGR</sequence>
<dbReference type="STRING" id="1423744.FC86_GL000248"/>
<keyword evidence="3" id="KW-0067">ATP-binding</keyword>
<evidence type="ECO:0000313" key="6">
    <source>
        <dbReference type="Proteomes" id="UP000051378"/>
    </source>
</evidence>
<dbReference type="Gene3D" id="3.40.50.300">
    <property type="entry name" value="P-loop containing nucleotide triphosphate hydrolases"/>
    <property type="match status" value="1"/>
</dbReference>
<dbReference type="PANTHER" id="PTHR42734">
    <property type="entry name" value="METAL TRANSPORT SYSTEM ATP-BINDING PROTEIN TM_0124-RELATED"/>
    <property type="match status" value="1"/>
</dbReference>
<feature type="domain" description="ABC transporter" evidence="4">
    <location>
        <begin position="4"/>
        <end position="221"/>
    </location>
</feature>
<dbReference type="Proteomes" id="UP000051378">
    <property type="component" value="Unassembled WGS sequence"/>
</dbReference>
<dbReference type="PROSITE" id="PS50893">
    <property type="entry name" value="ABC_TRANSPORTER_2"/>
    <property type="match status" value="1"/>
</dbReference>
<dbReference type="RefSeq" id="WP_056974013.1">
    <property type="nucleotide sequence ID" value="NZ_AYZL01000004.1"/>
</dbReference>
<evidence type="ECO:0000259" key="4">
    <source>
        <dbReference type="PROSITE" id="PS50893"/>
    </source>
</evidence>
<dbReference type="InterPro" id="IPR003439">
    <property type="entry name" value="ABC_transporter-like_ATP-bd"/>
</dbReference>
<evidence type="ECO:0000256" key="3">
    <source>
        <dbReference type="ARBA" id="ARBA00022840"/>
    </source>
</evidence>
<dbReference type="InterPro" id="IPR027417">
    <property type="entry name" value="P-loop_NTPase"/>
</dbReference>
<reference evidence="5 6" key="1">
    <citation type="journal article" date="2015" name="Genome Announc.">
        <title>Expanding the biotechnology potential of lactobacilli through comparative genomics of 213 strains and associated genera.</title>
        <authorList>
            <person name="Sun Z."/>
            <person name="Harris H.M."/>
            <person name="McCann A."/>
            <person name="Guo C."/>
            <person name="Argimon S."/>
            <person name="Zhang W."/>
            <person name="Yang X."/>
            <person name="Jeffery I.B."/>
            <person name="Cooney J.C."/>
            <person name="Kagawa T.F."/>
            <person name="Liu W."/>
            <person name="Song Y."/>
            <person name="Salvetti E."/>
            <person name="Wrobel A."/>
            <person name="Rasinkangas P."/>
            <person name="Parkhill J."/>
            <person name="Rea M.C."/>
            <person name="O'Sullivan O."/>
            <person name="Ritari J."/>
            <person name="Douillard F.P."/>
            <person name="Paul Ross R."/>
            <person name="Yang R."/>
            <person name="Briner A.E."/>
            <person name="Felis G.E."/>
            <person name="de Vos W.M."/>
            <person name="Barrangou R."/>
            <person name="Klaenhammer T.R."/>
            <person name="Caufield P.W."/>
            <person name="Cui Y."/>
            <person name="Zhang H."/>
            <person name="O'Toole P.W."/>
        </authorList>
    </citation>
    <scope>NUCLEOTIDE SEQUENCE [LARGE SCALE GENOMIC DNA]</scope>
    <source>
        <strain evidence="5 6">DSM 23037</strain>
    </source>
</reference>
<name>A0A0R2DWH5_9LACO</name>
<dbReference type="InterPro" id="IPR050153">
    <property type="entry name" value="Metal_Ion_Import_ABC"/>
</dbReference>
<evidence type="ECO:0000313" key="5">
    <source>
        <dbReference type="EMBL" id="KRN04922.1"/>
    </source>
</evidence>
<dbReference type="GO" id="GO:0005524">
    <property type="term" value="F:ATP binding"/>
    <property type="evidence" value="ECO:0007669"/>
    <property type="project" value="UniProtKB-KW"/>
</dbReference>
<evidence type="ECO:0000256" key="1">
    <source>
        <dbReference type="ARBA" id="ARBA00022448"/>
    </source>
</evidence>
<dbReference type="OrthoDB" id="9806726at2"/>
<keyword evidence="2" id="KW-0547">Nucleotide-binding</keyword>
<proteinExistence type="predicted"/>
<dbReference type="EMBL" id="AYZL01000004">
    <property type="protein sequence ID" value="KRN04922.1"/>
    <property type="molecule type" value="Genomic_DNA"/>
</dbReference>
<dbReference type="SMART" id="SM00382">
    <property type="entry name" value="AAA"/>
    <property type="match status" value="1"/>
</dbReference>
<gene>
    <name evidence="5" type="ORF">FC86_GL000248</name>
</gene>
<dbReference type="AlphaFoldDB" id="A0A0R2DWH5"/>
<comment type="caution">
    <text evidence="5">The sequence shown here is derived from an EMBL/GenBank/DDBJ whole genome shotgun (WGS) entry which is preliminary data.</text>
</comment>
<organism evidence="5 6">
    <name type="scientific">Holzapfeliella floricola DSM 23037 = JCM 16512</name>
    <dbReference type="NCBI Taxonomy" id="1423744"/>
    <lineage>
        <taxon>Bacteria</taxon>
        <taxon>Bacillati</taxon>
        <taxon>Bacillota</taxon>
        <taxon>Bacilli</taxon>
        <taxon>Lactobacillales</taxon>
        <taxon>Lactobacillaceae</taxon>
        <taxon>Holzapfeliella</taxon>
    </lineage>
</organism>
<dbReference type="GO" id="GO:0016887">
    <property type="term" value="F:ATP hydrolysis activity"/>
    <property type="evidence" value="ECO:0007669"/>
    <property type="project" value="InterPro"/>
</dbReference>
<keyword evidence="6" id="KW-1185">Reference proteome</keyword>
<keyword evidence="1" id="KW-0813">Transport</keyword>
<protein>
    <submittedName>
        <fullName evidence="5">ABC superfamily ATP binding cassette transporter, ABC protein</fullName>
    </submittedName>
</protein>
<dbReference type="InterPro" id="IPR003593">
    <property type="entry name" value="AAA+_ATPase"/>
</dbReference>
<evidence type="ECO:0000256" key="2">
    <source>
        <dbReference type="ARBA" id="ARBA00022741"/>
    </source>
</evidence>